<name>A0AAD5JMM9_9FUNG</name>
<comment type="caution">
    <text evidence="2">The sequence shown here is derived from an EMBL/GenBank/DDBJ whole genome shotgun (WGS) entry which is preliminary data.</text>
</comment>
<dbReference type="Proteomes" id="UP001209540">
    <property type="component" value="Unassembled WGS sequence"/>
</dbReference>
<proteinExistence type="predicted"/>
<accession>A0AAD5JMM9</accession>
<protein>
    <submittedName>
        <fullName evidence="2">Uncharacterized protein</fullName>
    </submittedName>
</protein>
<dbReference type="EMBL" id="JAIXMP010000047">
    <property type="protein sequence ID" value="KAI9246283.1"/>
    <property type="molecule type" value="Genomic_DNA"/>
</dbReference>
<feature type="region of interest" description="Disordered" evidence="1">
    <location>
        <begin position="123"/>
        <end position="145"/>
    </location>
</feature>
<keyword evidence="3" id="KW-1185">Reference proteome</keyword>
<reference evidence="2" key="1">
    <citation type="journal article" date="2022" name="IScience">
        <title>Evolution of zygomycete secretomes and the origins of terrestrial fungal ecologies.</title>
        <authorList>
            <person name="Chang Y."/>
            <person name="Wang Y."/>
            <person name="Mondo S."/>
            <person name="Ahrendt S."/>
            <person name="Andreopoulos W."/>
            <person name="Barry K."/>
            <person name="Beard J."/>
            <person name="Benny G.L."/>
            <person name="Blankenship S."/>
            <person name="Bonito G."/>
            <person name="Cuomo C."/>
            <person name="Desiro A."/>
            <person name="Gervers K.A."/>
            <person name="Hundley H."/>
            <person name="Kuo A."/>
            <person name="LaButti K."/>
            <person name="Lang B.F."/>
            <person name="Lipzen A."/>
            <person name="O'Donnell K."/>
            <person name="Pangilinan J."/>
            <person name="Reynolds N."/>
            <person name="Sandor L."/>
            <person name="Smith M.E."/>
            <person name="Tsang A."/>
            <person name="Grigoriev I.V."/>
            <person name="Stajich J.E."/>
            <person name="Spatafora J.W."/>
        </authorList>
    </citation>
    <scope>NUCLEOTIDE SEQUENCE</scope>
    <source>
        <strain evidence="2">RSA 2281</strain>
    </source>
</reference>
<evidence type="ECO:0000313" key="3">
    <source>
        <dbReference type="Proteomes" id="UP001209540"/>
    </source>
</evidence>
<gene>
    <name evidence="2" type="ORF">BDA99DRAFT_543378</name>
</gene>
<dbReference type="AlphaFoldDB" id="A0AAD5JMM9"/>
<organism evidence="2 3">
    <name type="scientific">Phascolomyces articulosus</name>
    <dbReference type="NCBI Taxonomy" id="60185"/>
    <lineage>
        <taxon>Eukaryota</taxon>
        <taxon>Fungi</taxon>
        <taxon>Fungi incertae sedis</taxon>
        <taxon>Mucoromycota</taxon>
        <taxon>Mucoromycotina</taxon>
        <taxon>Mucoromycetes</taxon>
        <taxon>Mucorales</taxon>
        <taxon>Lichtheimiaceae</taxon>
        <taxon>Phascolomyces</taxon>
    </lineage>
</organism>
<evidence type="ECO:0000256" key="1">
    <source>
        <dbReference type="SAM" id="MobiDB-lite"/>
    </source>
</evidence>
<sequence length="157" mass="18001">MHDDHLTAAHMSKMNVWWQNTRVPVTAESFFNNQRNVKIGYAALRHGEWNGCFRVDYKCDMTETATVTLSITETGAATTKTVHTTELSTSDHIAITSAVASTTIIEVVSIETPVFVPVLNDHEEKEKKKGKPNKDWEKEKKKDDDDWKGYRYYSIYQ</sequence>
<evidence type="ECO:0000313" key="2">
    <source>
        <dbReference type="EMBL" id="KAI9246283.1"/>
    </source>
</evidence>
<reference evidence="2" key="2">
    <citation type="submission" date="2023-02" db="EMBL/GenBank/DDBJ databases">
        <authorList>
            <consortium name="DOE Joint Genome Institute"/>
            <person name="Mondo S.J."/>
            <person name="Chang Y."/>
            <person name="Wang Y."/>
            <person name="Ahrendt S."/>
            <person name="Andreopoulos W."/>
            <person name="Barry K."/>
            <person name="Beard J."/>
            <person name="Benny G.L."/>
            <person name="Blankenship S."/>
            <person name="Bonito G."/>
            <person name="Cuomo C."/>
            <person name="Desiro A."/>
            <person name="Gervers K.A."/>
            <person name="Hundley H."/>
            <person name="Kuo A."/>
            <person name="LaButti K."/>
            <person name="Lang B.F."/>
            <person name="Lipzen A."/>
            <person name="O'Donnell K."/>
            <person name="Pangilinan J."/>
            <person name="Reynolds N."/>
            <person name="Sandor L."/>
            <person name="Smith M.W."/>
            <person name="Tsang A."/>
            <person name="Grigoriev I.V."/>
            <person name="Stajich J.E."/>
            <person name="Spatafora J.W."/>
        </authorList>
    </citation>
    <scope>NUCLEOTIDE SEQUENCE</scope>
    <source>
        <strain evidence="2">RSA 2281</strain>
    </source>
</reference>